<dbReference type="KEGG" id="pgm:PGRAT_04750"/>
<dbReference type="HOGENOM" id="CLU_168113_0_0_9"/>
<reference evidence="1 2" key="1">
    <citation type="submission" date="2014-08" db="EMBL/GenBank/DDBJ databases">
        <title>Comparative genomics of the Paenibacillus odorifer group.</title>
        <authorList>
            <person name="den Bakker H.C."/>
            <person name="Tsai Y.-C."/>
            <person name="Martin N."/>
            <person name="Korlach J."/>
            <person name="Wiedmann M."/>
        </authorList>
    </citation>
    <scope>NUCLEOTIDE SEQUENCE [LARGE SCALE GENOMIC DNA]</scope>
    <source>
        <strain evidence="1 2">DSM 15220</strain>
    </source>
</reference>
<accession>A0A089NDH0</accession>
<keyword evidence="2" id="KW-1185">Reference proteome</keyword>
<proteinExistence type="predicted"/>
<dbReference type="OrthoDB" id="1913526at2"/>
<dbReference type="EMBL" id="CP009287">
    <property type="protein sequence ID" value="AIQ67034.1"/>
    <property type="molecule type" value="Genomic_DNA"/>
</dbReference>
<protein>
    <submittedName>
        <fullName evidence="1">Uncharacterized protein</fullName>
    </submittedName>
</protein>
<dbReference type="AlphaFoldDB" id="A0A089NDH0"/>
<dbReference type="Proteomes" id="UP000029500">
    <property type="component" value="Chromosome"/>
</dbReference>
<evidence type="ECO:0000313" key="1">
    <source>
        <dbReference type="EMBL" id="AIQ67034.1"/>
    </source>
</evidence>
<organism evidence="1 2">
    <name type="scientific">Paenibacillus graminis</name>
    <dbReference type="NCBI Taxonomy" id="189425"/>
    <lineage>
        <taxon>Bacteria</taxon>
        <taxon>Bacillati</taxon>
        <taxon>Bacillota</taxon>
        <taxon>Bacilli</taxon>
        <taxon>Bacillales</taxon>
        <taxon>Paenibacillaceae</taxon>
        <taxon>Paenibacillus</taxon>
    </lineage>
</organism>
<evidence type="ECO:0000313" key="2">
    <source>
        <dbReference type="Proteomes" id="UP000029500"/>
    </source>
</evidence>
<gene>
    <name evidence="1" type="ORF">PGRAT_04750</name>
</gene>
<dbReference type="eggNOG" id="ENOG5030650">
    <property type="taxonomic scope" value="Bacteria"/>
</dbReference>
<sequence>MSLSAKKHPVWNDQCSPGSVWVKRQASKAVRRYARETTNGKWYRKVYSPWNIRDYSYYKTKRLAVLEWETSEWQRHRNPSLAEAVRDWYKMYKGK</sequence>
<dbReference type="RefSeq" id="WP_025706685.1">
    <property type="nucleotide sequence ID" value="NZ_CP009287.1"/>
</dbReference>
<name>A0A089NDH0_9BACL</name>